<dbReference type="InterPro" id="IPR000064">
    <property type="entry name" value="NLP_P60_dom"/>
</dbReference>
<protein>
    <submittedName>
        <fullName evidence="6">NlpC/P60 family protein</fullName>
    </submittedName>
</protein>
<keyword evidence="2" id="KW-0645">Protease</keyword>
<comment type="similarity">
    <text evidence="1">Belongs to the peptidase C40 family.</text>
</comment>
<dbReference type="Gene3D" id="3.90.1720.10">
    <property type="entry name" value="endopeptidase domain like (from Nostoc punctiforme)"/>
    <property type="match status" value="1"/>
</dbReference>
<reference evidence="6 7" key="1">
    <citation type="journal article" date="2019" name="Environ. Microbiol.">
        <title>An active ?-lactamase is a part of an orchestrated cell wall stress resistance network of Bacillus subtilis and related rhizosphere species.</title>
        <authorList>
            <person name="Bucher T."/>
            <person name="Keren-Paz A."/>
            <person name="Hausser J."/>
            <person name="Olender T."/>
            <person name="Cytryn E."/>
            <person name="Kolodkin-Gal I."/>
        </authorList>
    </citation>
    <scope>NUCLEOTIDE SEQUENCE [LARGE SCALE GENOMIC DNA]</scope>
    <source>
        <strain evidence="6 7">I32</strain>
    </source>
</reference>
<dbReference type="GO" id="GO:0008234">
    <property type="term" value="F:cysteine-type peptidase activity"/>
    <property type="evidence" value="ECO:0007669"/>
    <property type="project" value="UniProtKB-KW"/>
</dbReference>
<dbReference type="GO" id="GO:0006508">
    <property type="term" value="P:proteolysis"/>
    <property type="evidence" value="ECO:0007669"/>
    <property type="project" value="UniProtKB-KW"/>
</dbReference>
<sequence length="54" mass="6023">FAHDQGKGSVHHVAMYIGDGNMIHSPRAERSVEIIPLNTPGYIEEYAGARRYLP</sequence>
<feature type="non-terminal residue" evidence="6">
    <location>
        <position position="1"/>
    </location>
</feature>
<evidence type="ECO:0000313" key="6">
    <source>
        <dbReference type="EMBL" id="TKJ03928.1"/>
    </source>
</evidence>
<organism evidence="6 7">
    <name type="scientific">Bacillus cereus</name>
    <dbReference type="NCBI Taxonomy" id="1396"/>
    <lineage>
        <taxon>Bacteria</taxon>
        <taxon>Bacillati</taxon>
        <taxon>Bacillota</taxon>
        <taxon>Bacilli</taxon>
        <taxon>Bacillales</taxon>
        <taxon>Bacillaceae</taxon>
        <taxon>Bacillus</taxon>
        <taxon>Bacillus cereus group</taxon>
    </lineage>
</organism>
<evidence type="ECO:0000256" key="4">
    <source>
        <dbReference type="ARBA" id="ARBA00022807"/>
    </source>
</evidence>
<dbReference type="Pfam" id="PF00877">
    <property type="entry name" value="NLPC_P60"/>
    <property type="match status" value="1"/>
</dbReference>
<gene>
    <name evidence="6" type="ORF">FC695_12855</name>
</gene>
<dbReference type="SUPFAM" id="SSF54001">
    <property type="entry name" value="Cysteine proteinases"/>
    <property type="match status" value="1"/>
</dbReference>
<proteinExistence type="inferred from homology"/>
<dbReference type="Proteomes" id="UP000308444">
    <property type="component" value="Unassembled WGS sequence"/>
</dbReference>
<keyword evidence="4" id="KW-0788">Thiol protease</keyword>
<name>A0A9X9AA08_BACCE</name>
<evidence type="ECO:0000259" key="5">
    <source>
        <dbReference type="Pfam" id="PF00877"/>
    </source>
</evidence>
<evidence type="ECO:0000256" key="3">
    <source>
        <dbReference type="ARBA" id="ARBA00022801"/>
    </source>
</evidence>
<dbReference type="PANTHER" id="PTHR47053:SF3">
    <property type="entry name" value="GAMMA-D-GLUTAMYL-L-LYSINE DIPEPTIDYL-PEPTIDASE"/>
    <property type="match status" value="1"/>
</dbReference>
<keyword evidence="3" id="KW-0378">Hydrolase</keyword>
<feature type="domain" description="NlpC/P60" evidence="5">
    <location>
        <begin position="6"/>
        <end position="51"/>
    </location>
</feature>
<dbReference type="AlphaFoldDB" id="A0A9X9AA08"/>
<comment type="caution">
    <text evidence="6">The sequence shown here is derived from an EMBL/GenBank/DDBJ whole genome shotgun (WGS) entry which is preliminary data.</text>
</comment>
<dbReference type="PANTHER" id="PTHR47053">
    <property type="entry name" value="MUREIN DD-ENDOPEPTIDASE MEPH-RELATED"/>
    <property type="match status" value="1"/>
</dbReference>
<accession>A0A9X9AA08</accession>
<dbReference type="InterPro" id="IPR051202">
    <property type="entry name" value="Peptidase_C40"/>
</dbReference>
<evidence type="ECO:0000256" key="2">
    <source>
        <dbReference type="ARBA" id="ARBA00022670"/>
    </source>
</evidence>
<evidence type="ECO:0000313" key="7">
    <source>
        <dbReference type="Proteomes" id="UP000308444"/>
    </source>
</evidence>
<dbReference type="EMBL" id="SZOH01000762">
    <property type="protein sequence ID" value="TKJ03928.1"/>
    <property type="molecule type" value="Genomic_DNA"/>
</dbReference>
<evidence type="ECO:0000256" key="1">
    <source>
        <dbReference type="ARBA" id="ARBA00007074"/>
    </source>
</evidence>
<dbReference type="InterPro" id="IPR038765">
    <property type="entry name" value="Papain-like_cys_pep_sf"/>
</dbReference>